<evidence type="ECO:0008006" key="8">
    <source>
        <dbReference type="Google" id="ProtNLM"/>
    </source>
</evidence>
<proteinExistence type="predicted"/>
<dbReference type="EMBL" id="RCNR01000002">
    <property type="protein sequence ID" value="MUH34492.1"/>
    <property type="molecule type" value="Genomic_DNA"/>
</dbReference>
<dbReference type="Pfam" id="PF09685">
    <property type="entry name" value="MamF_MmsF"/>
    <property type="match status" value="1"/>
</dbReference>
<evidence type="ECO:0000313" key="6">
    <source>
        <dbReference type="EMBL" id="MUH34492.1"/>
    </source>
</evidence>
<feature type="transmembrane region" description="Helical" evidence="5">
    <location>
        <begin position="69"/>
        <end position="88"/>
    </location>
</feature>
<sequence>MEQSTTEITHQTTNKSINTDQMNENMIEEGKTMAIISYITLIGTLAAYFMNRKKGNEFAAFHIGQALRAWITGIVVTFIASLLIMFTGIGIFSYFQYVGLILAIIGAINAMNGKIEKIPFVGNIG</sequence>
<evidence type="ECO:0000256" key="3">
    <source>
        <dbReference type="ARBA" id="ARBA00022989"/>
    </source>
</evidence>
<dbReference type="OrthoDB" id="6400719at2"/>
<evidence type="ECO:0000313" key="7">
    <source>
        <dbReference type="Proteomes" id="UP000540519"/>
    </source>
</evidence>
<evidence type="ECO:0000256" key="2">
    <source>
        <dbReference type="ARBA" id="ARBA00022692"/>
    </source>
</evidence>
<protein>
    <recommendedName>
        <fullName evidence="8">DUF4870 domain-containing protein</fullName>
    </recommendedName>
</protein>
<keyword evidence="3 5" id="KW-1133">Transmembrane helix</keyword>
<feature type="transmembrane region" description="Helical" evidence="5">
    <location>
        <begin position="32"/>
        <end position="49"/>
    </location>
</feature>
<name>A0A7X2ZQG0_9FLAO</name>
<accession>A0A7X2ZQG0</accession>
<comment type="caution">
    <text evidence="6">The sequence shown here is derived from an EMBL/GenBank/DDBJ whole genome shotgun (WGS) entry which is preliminary data.</text>
</comment>
<organism evidence="6 7">
    <name type="scientific">Zobellia amurskyensis</name>
    <dbReference type="NCBI Taxonomy" id="248905"/>
    <lineage>
        <taxon>Bacteria</taxon>
        <taxon>Pseudomonadati</taxon>
        <taxon>Bacteroidota</taxon>
        <taxon>Flavobacteriia</taxon>
        <taxon>Flavobacteriales</taxon>
        <taxon>Flavobacteriaceae</taxon>
        <taxon>Zobellia</taxon>
    </lineage>
</organism>
<comment type="subcellular location">
    <subcellularLocation>
        <location evidence="1">Membrane</location>
        <topology evidence="1">Multi-pass membrane protein</topology>
    </subcellularLocation>
</comment>
<reference evidence="6 7" key="1">
    <citation type="journal article" date="2019" name="Mar. Drugs">
        <title>Comparative Genomics and CAZyme Genome Repertoires of Marine Zobellia amurskyensis KMM 3526(T) and Zobellia laminariae KMM 3676(T).</title>
        <authorList>
            <person name="Chernysheva N."/>
            <person name="Bystritskaya E."/>
            <person name="Stenkova A."/>
            <person name="Golovkin I."/>
            <person name="Nedashkovskaya O."/>
            <person name="Isaeva M."/>
        </authorList>
    </citation>
    <scope>NUCLEOTIDE SEQUENCE [LARGE SCALE GENOMIC DNA]</scope>
    <source>
        <strain evidence="6 7">KMM 3526</strain>
    </source>
</reference>
<evidence type="ECO:0000256" key="4">
    <source>
        <dbReference type="ARBA" id="ARBA00023136"/>
    </source>
</evidence>
<evidence type="ECO:0000256" key="1">
    <source>
        <dbReference type="ARBA" id="ARBA00004141"/>
    </source>
</evidence>
<dbReference type="RefSeq" id="WP_155598545.1">
    <property type="nucleotide sequence ID" value="NZ_RCNR01000002.1"/>
</dbReference>
<evidence type="ECO:0000256" key="5">
    <source>
        <dbReference type="SAM" id="Phobius"/>
    </source>
</evidence>
<keyword evidence="4 5" id="KW-0472">Membrane</keyword>
<feature type="transmembrane region" description="Helical" evidence="5">
    <location>
        <begin position="94"/>
        <end position="111"/>
    </location>
</feature>
<keyword evidence="2 5" id="KW-0812">Transmembrane</keyword>
<dbReference type="InterPro" id="IPR019109">
    <property type="entry name" value="MamF_MmsF"/>
</dbReference>
<keyword evidence="7" id="KW-1185">Reference proteome</keyword>
<dbReference type="AlphaFoldDB" id="A0A7X2ZQG0"/>
<dbReference type="Proteomes" id="UP000540519">
    <property type="component" value="Unassembled WGS sequence"/>
</dbReference>
<gene>
    <name evidence="6" type="ORF">D9O36_01445</name>
</gene>